<name>A0A2T4IF44_9RHOO</name>
<protein>
    <submittedName>
        <fullName evidence="2">Uncharacterized protein</fullName>
    </submittedName>
</protein>
<dbReference type="Proteomes" id="UP000241193">
    <property type="component" value="Unassembled WGS sequence"/>
</dbReference>
<evidence type="ECO:0000313" key="3">
    <source>
        <dbReference type="Proteomes" id="UP000241193"/>
    </source>
</evidence>
<keyword evidence="3" id="KW-1185">Reference proteome</keyword>
<organism evidence="2 3">
    <name type="scientific">Pseudothauera lacus</name>
    <dbReference type="NCBI Taxonomy" id="2136175"/>
    <lineage>
        <taxon>Bacteria</taxon>
        <taxon>Pseudomonadati</taxon>
        <taxon>Pseudomonadota</taxon>
        <taxon>Betaproteobacteria</taxon>
        <taxon>Rhodocyclales</taxon>
        <taxon>Zoogloeaceae</taxon>
        <taxon>Pseudothauera</taxon>
    </lineage>
</organism>
<dbReference type="EMBL" id="PZKC01000006">
    <property type="protein sequence ID" value="PTD96392.1"/>
    <property type="molecule type" value="Genomic_DNA"/>
</dbReference>
<evidence type="ECO:0000313" key="2">
    <source>
        <dbReference type="EMBL" id="PTD96392.1"/>
    </source>
</evidence>
<dbReference type="AlphaFoldDB" id="A0A2T4IF44"/>
<gene>
    <name evidence="2" type="ORF">C8261_08725</name>
</gene>
<comment type="caution">
    <text evidence="2">The sequence shown here is derived from an EMBL/GenBank/DDBJ whole genome shotgun (WGS) entry which is preliminary data.</text>
</comment>
<reference evidence="2 3" key="2">
    <citation type="submission" date="2018-04" db="EMBL/GenBank/DDBJ databases">
        <title>Thauera lacus sp. nov., isolated from an saline lake in Inner Mongolia, China.</title>
        <authorList>
            <person name="Liang Q.-Y."/>
        </authorList>
    </citation>
    <scope>NUCLEOTIDE SEQUENCE [LARGE SCALE GENOMIC DNA]</scope>
    <source>
        <strain evidence="2 3">D20</strain>
    </source>
</reference>
<proteinExistence type="predicted"/>
<sequence>MFGTKPGEHYHAAVKRLQKAEEKHRQALGRLADSLASRSPDKVTAERRECEQTERTLQEVLQEAFAAHRAYWAQRRDKIADQLEEVARVLAEYNALARLAGDLSVNPALQRLQQFALSGVTANNLLTQESLIDEAGVPQEPPDSALLEDEFGSWRGANR</sequence>
<evidence type="ECO:0000256" key="1">
    <source>
        <dbReference type="SAM" id="MobiDB-lite"/>
    </source>
</evidence>
<reference evidence="2 3" key="1">
    <citation type="submission" date="2018-03" db="EMBL/GenBank/DDBJ databases">
        <authorList>
            <person name="Keele B.F."/>
        </authorList>
    </citation>
    <scope>NUCLEOTIDE SEQUENCE [LARGE SCALE GENOMIC DNA]</scope>
    <source>
        <strain evidence="2 3">D20</strain>
    </source>
</reference>
<dbReference type="OrthoDB" id="9857644at2"/>
<accession>A0A2T4IF44</accession>
<feature type="region of interest" description="Disordered" evidence="1">
    <location>
        <begin position="133"/>
        <end position="159"/>
    </location>
</feature>